<dbReference type="Proteomes" id="UP000183413">
    <property type="component" value="Unassembled WGS sequence"/>
</dbReference>
<proteinExistence type="predicted"/>
<dbReference type="AlphaFoldDB" id="A0A1I4XNB8"/>
<dbReference type="OrthoDB" id="4076188at2"/>
<keyword evidence="2" id="KW-1185">Reference proteome</keyword>
<organism evidence="1 2">
    <name type="scientific">Actinomadura madurae</name>
    <dbReference type="NCBI Taxonomy" id="1993"/>
    <lineage>
        <taxon>Bacteria</taxon>
        <taxon>Bacillati</taxon>
        <taxon>Actinomycetota</taxon>
        <taxon>Actinomycetes</taxon>
        <taxon>Streptosporangiales</taxon>
        <taxon>Thermomonosporaceae</taxon>
        <taxon>Actinomadura</taxon>
    </lineage>
</organism>
<reference evidence="1 2" key="1">
    <citation type="submission" date="2016-10" db="EMBL/GenBank/DDBJ databases">
        <authorList>
            <person name="de Groot N.N."/>
        </authorList>
    </citation>
    <scope>NUCLEOTIDE SEQUENCE [LARGE SCALE GENOMIC DNA]</scope>
    <source>
        <strain evidence="1 2">DSM 43067</strain>
    </source>
</reference>
<accession>A0A1I4XNB8</accession>
<dbReference type="GeneID" id="99656780"/>
<evidence type="ECO:0000313" key="1">
    <source>
        <dbReference type="EMBL" id="SFN27116.1"/>
    </source>
</evidence>
<sequence>MTMNPSGHDIIGMSLIDAFAQRGYRAELTAPDTVAVTLKDGNRAQADIAQWRQHAGRNPRSALPGIAAQYADQAVQAFERQAPPAPSGGGLDTASLRVRLYPENALDERMQAALVTRPFAPGLLQAVVVDYPDSIVPLNRADLGGLAEAAAFGHALAQSIEREPHYVQPQDLNGVKMSNIGEQHRYIGAHAQVLRRHFPGPLPFGALVAFPLPEYVTVHEIGTEQHLVLALKTVQDVAARLAGSGEKPITAQVYWWRPGQYEAMAERDALFSGRVPDLRPVGVQVEQDGERLQVGLVGDHTAELVQGWEAARG</sequence>
<gene>
    <name evidence="1" type="ORF">SAMN04489713_101939</name>
</gene>
<evidence type="ECO:0000313" key="2">
    <source>
        <dbReference type="Proteomes" id="UP000183413"/>
    </source>
</evidence>
<dbReference type="RefSeq" id="WP_075019971.1">
    <property type="nucleotide sequence ID" value="NZ_CP083237.1"/>
</dbReference>
<name>A0A1I4XNB8_9ACTN</name>
<dbReference type="InParanoid" id="A0A1I4XNB8"/>
<dbReference type="eggNOG" id="COG4848">
    <property type="taxonomic scope" value="Bacteria"/>
</dbReference>
<protein>
    <submittedName>
        <fullName evidence="1">Uncharacterized protein</fullName>
    </submittedName>
</protein>
<dbReference type="EMBL" id="FOVH01000001">
    <property type="protein sequence ID" value="SFN27116.1"/>
    <property type="molecule type" value="Genomic_DNA"/>
</dbReference>